<dbReference type="CDD" id="cd11608">
    <property type="entry name" value="eIF2D_C"/>
    <property type="match status" value="1"/>
</dbReference>
<dbReference type="InterPro" id="IPR057429">
    <property type="entry name" value="WH_eIF2D"/>
</dbReference>
<dbReference type="InterPro" id="IPR001950">
    <property type="entry name" value="SUI1"/>
</dbReference>
<name>A0AAV9VZ69_9PEZI</name>
<feature type="region of interest" description="Disordered" evidence="1">
    <location>
        <begin position="31"/>
        <end position="66"/>
    </location>
</feature>
<dbReference type="AlphaFoldDB" id="A0AAV9VZ69"/>
<dbReference type="Proteomes" id="UP001370758">
    <property type="component" value="Unassembled WGS sequence"/>
</dbReference>
<organism evidence="3 4">
    <name type="scientific">Arthrobotrys musiformis</name>
    <dbReference type="NCBI Taxonomy" id="47236"/>
    <lineage>
        <taxon>Eukaryota</taxon>
        <taxon>Fungi</taxon>
        <taxon>Dikarya</taxon>
        <taxon>Ascomycota</taxon>
        <taxon>Pezizomycotina</taxon>
        <taxon>Orbiliomycetes</taxon>
        <taxon>Orbiliales</taxon>
        <taxon>Orbiliaceae</taxon>
        <taxon>Arthrobotrys</taxon>
    </lineage>
</organism>
<dbReference type="InterPro" id="IPR039759">
    <property type="entry name" value="eIF2D_SUI1"/>
</dbReference>
<dbReference type="Pfam" id="PF25304">
    <property type="entry name" value="WHD_eIF2D"/>
    <property type="match status" value="1"/>
</dbReference>
<proteinExistence type="predicted"/>
<dbReference type="SUPFAM" id="SSF55159">
    <property type="entry name" value="eIF1-like"/>
    <property type="match status" value="1"/>
</dbReference>
<feature type="compositionally biased region" description="Low complexity" evidence="1">
    <location>
        <begin position="432"/>
        <end position="446"/>
    </location>
</feature>
<feature type="region of interest" description="Disordered" evidence="1">
    <location>
        <begin position="281"/>
        <end position="307"/>
    </location>
</feature>
<dbReference type="InterPro" id="IPR036877">
    <property type="entry name" value="SUI1_dom_sf"/>
</dbReference>
<keyword evidence="4" id="KW-1185">Reference proteome</keyword>
<dbReference type="InterPro" id="IPR015947">
    <property type="entry name" value="PUA-like_sf"/>
</dbReference>
<feature type="compositionally biased region" description="Low complexity" evidence="1">
    <location>
        <begin position="51"/>
        <end position="66"/>
    </location>
</feature>
<dbReference type="PANTHER" id="PTHR12217">
    <property type="entry name" value="EUKARYOTIC TRANSLATION INITIATION FACTOR 2D"/>
    <property type="match status" value="1"/>
</dbReference>
<dbReference type="PANTHER" id="PTHR12217:SF4">
    <property type="entry name" value="EUKARYOTIC TRANSLATION INITIATION FACTOR 2D"/>
    <property type="match status" value="1"/>
</dbReference>
<dbReference type="InterPro" id="IPR048248">
    <property type="entry name" value="PUA_eIF2d-like"/>
</dbReference>
<dbReference type="Pfam" id="PF01253">
    <property type="entry name" value="SUI1"/>
    <property type="match status" value="1"/>
</dbReference>
<dbReference type="GO" id="GO:0001731">
    <property type="term" value="P:formation of translation preinitiation complex"/>
    <property type="evidence" value="ECO:0007669"/>
    <property type="project" value="InterPro"/>
</dbReference>
<evidence type="ECO:0000313" key="3">
    <source>
        <dbReference type="EMBL" id="KAK6498520.1"/>
    </source>
</evidence>
<protein>
    <recommendedName>
        <fullName evidence="2">SUI1 domain-containing protein</fullName>
    </recommendedName>
</protein>
<dbReference type="PROSITE" id="PS50890">
    <property type="entry name" value="PUA"/>
    <property type="match status" value="1"/>
</dbReference>
<dbReference type="Gene3D" id="3.10.400.20">
    <property type="match status" value="1"/>
</dbReference>
<reference evidence="3 4" key="1">
    <citation type="submission" date="2023-08" db="EMBL/GenBank/DDBJ databases">
        <authorList>
            <person name="Palmer J.M."/>
        </authorList>
    </citation>
    <scope>NUCLEOTIDE SEQUENCE [LARGE SCALE GENOMIC DNA]</scope>
    <source>
        <strain evidence="3 4">TWF481</strain>
    </source>
</reference>
<dbReference type="SUPFAM" id="SSF88697">
    <property type="entry name" value="PUA domain-like"/>
    <property type="match status" value="1"/>
</dbReference>
<gene>
    <name evidence="3" type="ORF">TWF481_011108</name>
</gene>
<feature type="domain" description="SUI1" evidence="2">
    <location>
        <begin position="572"/>
        <end position="649"/>
    </location>
</feature>
<dbReference type="GO" id="GO:0003743">
    <property type="term" value="F:translation initiation factor activity"/>
    <property type="evidence" value="ECO:0007669"/>
    <property type="project" value="InterPro"/>
</dbReference>
<evidence type="ECO:0000256" key="1">
    <source>
        <dbReference type="SAM" id="MobiDB-lite"/>
    </source>
</evidence>
<feature type="region of interest" description="Disordered" evidence="1">
    <location>
        <begin position="1"/>
        <end position="20"/>
    </location>
</feature>
<dbReference type="PROSITE" id="PS50296">
    <property type="entry name" value="SUI1"/>
    <property type="match status" value="1"/>
</dbReference>
<comment type="caution">
    <text evidence="3">The sequence shown here is derived from an EMBL/GenBank/DDBJ whole genome shotgun (WGS) entry which is preliminary data.</text>
</comment>
<sequence>MFKKKPTVKPAAPIRSSDRRKLVTGIITDFNIPLPSTPVAAPPPSTTDAGPTPEEPTAASSSTTPTIDPAITALRNTLLPESTVAAKFTTTLGPQLTPVNGIIYSGVHADSSVLTDGKTRPLWVKSDEGWFPSVYTCWEAVRYEVLPVVYTHDAVMEKVYGGADLMMPGVLGVRRAGGAGGVKAGEMVGVADYKRENVVLAVGVAEADIESGGGRGGKGKAVRILHWFGDELWGLGGGGVAPPESLEVAAATAAVDVDVVEGEGRQDGGVSLEGLKIEEEAVGESSKSAGKRVEKEESDDEPAFPDMTTGEIDSAFRDALVYSLHSVLASPERASNAHHSLNFPLTSSYVLANLITPKLPNLQNPNYSIQKTSWKKIQKMLKQMDKDDLLKIKERGGDVLVYAVNWDSPRIANFTPYPIITPKPKKKPVDESAAGPSSSSGPSGSSTAIKVVELYKPPAKLNTIYEVTDVSTKAFYTSWQVRDTLYKYFISPTPSDPSETLVSSTNARMVTLNPLLSNLLLDDAKDAKLLKSGSATRDLLAERFLKLHQQYYAIVSPSGEESKPKSGQPPKITITLESRQGKKVVTRIKGLEVFGVDVGKFMDELKSVAASSVTKGPIEGGGKAAEGMVEVMVQGDKSGEVDKLLVKAGIRKGDMVVDNKLKKKK</sequence>
<evidence type="ECO:0000259" key="2">
    <source>
        <dbReference type="PROSITE" id="PS50296"/>
    </source>
</evidence>
<dbReference type="Gene3D" id="3.30.780.10">
    <property type="entry name" value="SUI1-like domain"/>
    <property type="match status" value="1"/>
</dbReference>
<feature type="region of interest" description="Disordered" evidence="1">
    <location>
        <begin position="423"/>
        <end position="446"/>
    </location>
</feature>
<dbReference type="Pfam" id="PF26292">
    <property type="entry name" value="PUA_elF2D"/>
    <property type="match status" value="1"/>
</dbReference>
<accession>A0AAV9VZ69</accession>
<dbReference type="InterPro" id="IPR039757">
    <property type="entry name" value="EIF2D"/>
</dbReference>
<evidence type="ECO:0000313" key="4">
    <source>
        <dbReference type="Proteomes" id="UP001370758"/>
    </source>
</evidence>
<dbReference type="EMBL" id="JAVHJL010000008">
    <property type="protein sequence ID" value="KAK6498520.1"/>
    <property type="molecule type" value="Genomic_DNA"/>
</dbReference>